<organism evidence="1 2">
    <name type="scientific">Nonomuraea spiralis</name>
    <dbReference type="NCBI Taxonomy" id="46182"/>
    <lineage>
        <taxon>Bacteria</taxon>
        <taxon>Bacillati</taxon>
        <taxon>Actinomycetota</taxon>
        <taxon>Actinomycetes</taxon>
        <taxon>Streptosporangiales</taxon>
        <taxon>Streptosporangiaceae</taxon>
        <taxon>Nonomuraea</taxon>
    </lineage>
</organism>
<dbReference type="RefSeq" id="WP_229824619.1">
    <property type="nucleotide sequence ID" value="NZ_BMRC01000017.1"/>
</dbReference>
<dbReference type="Proteomes" id="UP001589647">
    <property type="component" value="Unassembled WGS sequence"/>
</dbReference>
<dbReference type="SUPFAM" id="SSF82607">
    <property type="entry name" value="YbaB-like"/>
    <property type="match status" value="1"/>
</dbReference>
<name>A0ABV5IPI0_9ACTN</name>
<comment type="caution">
    <text evidence="1">The sequence shown here is derived from an EMBL/GenBank/DDBJ whole genome shotgun (WGS) entry which is preliminary data.</text>
</comment>
<evidence type="ECO:0000313" key="2">
    <source>
        <dbReference type="Proteomes" id="UP001589647"/>
    </source>
</evidence>
<accession>A0ABV5IPI0</accession>
<evidence type="ECO:0000313" key="1">
    <source>
        <dbReference type="EMBL" id="MFB9206434.1"/>
    </source>
</evidence>
<dbReference type="InterPro" id="IPR004401">
    <property type="entry name" value="YbaB/EbfC"/>
</dbReference>
<gene>
    <name evidence="1" type="ORF">ACFFV7_34920</name>
</gene>
<keyword evidence="2" id="KW-1185">Reference proteome</keyword>
<dbReference type="Pfam" id="PF02575">
    <property type="entry name" value="YbaB_DNA_bd"/>
    <property type="match status" value="1"/>
</dbReference>
<protein>
    <submittedName>
        <fullName evidence="1">YbaB/EbfC family nucleoid-associated protein</fullName>
    </submittedName>
</protein>
<reference evidence="1 2" key="1">
    <citation type="submission" date="2024-09" db="EMBL/GenBank/DDBJ databases">
        <authorList>
            <person name="Sun Q."/>
            <person name="Mori K."/>
        </authorList>
    </citation>
    <scope>NUCLEOTIDE SEQUENCE [LARGE SCALE GENOMIC DNA]</scope>
    <source>
        <strain evidence="1 2">CCM 3426</strain>
    </source>
</reference>
<proteinExistence type="predicted"/>
<dbReference type="EMBL" id="JBHMEI010000037">
    <property type="protein sequence ID" value="MFB9206434.1"/>
    <property type="molecule type" value="Genomic_DNA"/>
</dbReference>
<dbReference type="InterPro" id="IPR036894">
    <property type="entry name" value="YbaB-like_sf"/>
</dbReference>
<sequence>MVSVTDFGDFGNIDMDRLLHSVDEQLNKSEELQKGMTALVGRGEDEAHLVLVEYAQEGMRTLEIRPKAMRLSAAELSERIRAAFQEATADLQRQAEELMTEMFGASGNPMRLMENPEQALRGVRRAEASYERAFEDVMGELDRIRRDLDL</sequence>
<dbReference type="Gene3D" id="3.30.1310.10">
    <property type="entry name" value="Nucleoid-associated protein YbaB-like domain"/>
    <property type="match status" value="1"/>
</dbReference>